<dbReference type="PRINTS" id="PR00411">
    <property type="entry name" value="PNDRDTASEI"/>
</dbReference>
<dbReference type="InterPro" id="IPR028202">
    <property type="entry name" value="Reductase_C"/>
</dbReference>
<keyword evidence="3" id="KW-0274">FAD</keyword>
<dbReference type="PANTHER" id="PTHR43557:SF2">
    <property type="entry name" value="RIESKE DOMAIN-CONTAINING PROTEIN-RELATED"/>
    <property type="match status" value="1"/>
</dbReference>
<dbReference type="Gene3D" id="3.30.390.30">
    <property type="match status" value="1"/>
</dbReference>
<dbReference type="EMBL" id="JAWLKE010000003">
    <property type="protein sequence ID" value="MDV6230601.1"/>
    <property type="molecule type" value="Genomic_DNA"/>
</dbReference>
<keyword evidence="4" id="KW-0560">Oxidoreductase</keyword>
<gene>
    <name evidence="7" type="ORF">R3P95_08585</name>
</gene>
<dbReference type="InterPro" id="IPR016156">
    <property type="entry name" value="FAD/NAD-linked_Rdtase_dimer_sf"/>
</dbReference>
<accession>A0ABU4AWI2</accession>
<comment type="caution">
    <text evidence="7">The sequence shown here is derived from an EMBL/GenBank/DDBJ whole genome shotgun (WGS) entry which is preliminary data.</text>
</comment>
<name>A0ABU4AWI2_9NOCA</name>
<proteinExistence type="predicted"/>
<keyword evidence="2" id="KW-0285">Flavoprotein</keyword>
<evidence type="ECO:0000313" key="8">
    <source>
        <dbReference type="Proteomes" id="UP001185899"/>
    </source>
</evidence>
<evidence type="ECO:0000256" key="3">
    <source>
        <dbReference type="ARBA" id="ARBA00022827"/>
    </source>
</evidence>
<dbReference type="InterPro" id="IPR023753">
    <property type="entry name" value="FAD/NAD-binding_dom"/>
</dbReference>
<evidence type="ECO:0000259" key="6">
    <source>
        <dbReference type="Pfam" id="PF14759"/>
    </source>
</evidence>
<evidence type="ECO:0000259" key="5">
    <source>
        <dbReference type="Pfam" id="PF07992"/>
    </source>
</evidence>
<feature type="domain" description="FAD/NAD(P)-binding" evidence="5">
    <location>
        <begin position="6"/>
        <end position="301"/>
    </location>
</feature>
<sequence>MDAPRRIVIVGASLAGLRAAETARAAGYDGTLVLVGAETHLPYDRPPLSKAFLAGEGPSDEPFFDGVDALADGLDIELVLGQPASYLDTQSRQVGVGDTAISYDAVLLATGSTARRLKGTDHLAGVVTLRTLDDARAIAAGLRAGSRTVVIGGGFIGSEVASAARDHGSAAVIVEAAPVPLVRAVGQMAGAWLSSLHGRNGTQLICGTAVESVIGSDRVEGVRLADGRVLEADMVVAGIGADPTTGWLKGSGLTLDNGVRCDSTLRAGEHEWAAGDVSQWWSEDFDRHLRIEHWTNAAEQGARAMRNLLDPDKAEPYRHIPYFWSDWYGHRIQLVGLPVGDPTVVTGSADSDKLVALYREGNRLAGALALNKRSDIMKYRALIARRADYSDGLSLAEQRNAKASGT</sequence>
<dbReference type="PRINTS" id="PR00368">
    <property type="entry name" value="FADPNR"/>
</dbReference>
<comment type="cofactor">
    <cofactor evidence="1">
        <name>FAD</name>
        <dbReference type="ChEBI" id="CHEBI:57692"/>
    </cofactor>
</comment>
<evidence type="ECO:0000256" key="1">
    <source>
        <dbReference type="ARBA" id="ARBA00001974"/>
    </source>
</evidence>
<evidence type="ECO:0000256" key="4">
    <source>
        <dbReference type="ARBA" id="ARBA00023002"/>
    </source>
</evidence>
<dbReference type="Gene3D" id="3.50.50.60">
    <property type="entry name" value="FAD/NAD(P)-binding domain"/>
    <property type="match status" value="2"/>
</dbReference>
<evidence type="ECO:0000313" key="7">
    <source>
        <dbReference type="EMBL" id="MDV6230601.1"/>
    </source>
</evidence>
<dbReference type="InterPro" id="IPR036188">
    <property type="entry name" value="FAD/NAD-bd_sf"/>
</dbReference>
<keyword evidence="8" id="KW-1185">Reference proteome</keyword>
<evidence type="ECO:0000256" key="2">
    <source>
        <dbReference type="ARBA" id="ARBA00022630"/>
    </source>
</evidence>
<dbReference type="SUPFAM" id="SSF51905">
    <property type="entry name" value="FAD/NAD(P)-binding domain"/>
    <property type="match status" value="2"/>
</dbReference>
<dbReference type="Pfam" id="PF14759">
    <property type="entry name" value="Reductase_C"/>
    <property type="match status" value="1"/>
</dbReference>
<reference evidence="7 8" key="1">
    <citation type="submission" date="2023-10" db="EMBL/GenBank/DDBJ databases">
        <title>Development of a sustainable strategy for remediation of hydrocarbon-contaminated territories based on the waste exchange concept.</title>
        <authorList>
            <person name="Krivoruchko A."/>
        </authorList>
    </citation>
    <scope>NUCLEOTIDE SEQUENCE [LARGE SCALE GENOMIC DNA]</scope>
    <source>
        <strain evidence="7 8">IEGM 1322</strain>
    </source>
</reference>
<feature type="domain" description="Reductase C-terminal" evidence="6">
    <location>
        <begin position="322"/>
        <end position="389"/>
    </location>
</feature>
<dbReference type="Proteomes" id="UP001185899">
    <property type="component" value="Unassembled WGS sequence"/>
</dbReference>
<dbReference type="Pfam" id="PF07992">
    <property type="entry name" value="Pyr_redox_2"/>
    <property type="match status" value="1"/>
</dbReference>
<dbReference type="SUPFAM" id="SSF55424">
    <property type="entry name" value="FAD/NAD-linked reductases, dimerisation (C-terminal) domain"/>
    <property type="match status" value="1"/>
</dbReference>
<protein>
    <submittedName>
        <fullName evidence="7">FAD-dependent oxidoreductase</fullName>
    </submittedName>
</protein>
<organism evidence="7 8">
    <name type="scientific">Rhodococcus cercidiphylli</name>
    <dbReference type="NCBI Taxonomy" id="489916"/>
    <lineage>
        <taxon>Bacteria</taxon>
        <taxon>Bacillati</taxon>
        <taxon>Actinomycetota</taxon>
        <taxon>Actinomycetes</taxon>
        <taxon>Mycobacteriales</taxon>
        <taxon>Nocardiaceae</taxon>
        <taxon>Rhodococcus</taxon>
    </lineage>
</organism>
<dbReference type="InterPro" id="IPR050446">
    <property type="entry name" value="FAD-oxidoreductase/Apoptosis"/>
</dbReference>
<dbReference type="PANTHER" id="PTHR43557">
    <property type="entry name" value="APOPTOSIS-INDUCING FACTOR 1"/>
    <property type="match status" value="1"/>
</dbReference>